<dbReference type="AlphaFoldDB" id="A0A418W4Y8"/>
<reference evidence="1 2" key="1">
    <citation type="submission" date="2018-09" db="EMBL/GenBank/DDBJ databases">
        <authorList>
            <person name="Zhu H."/>
        </authorList>
    </citation>
    <scope>NUCLEOTIDE SEQUENCE [LARGE SCALE GENOMIC DNA]</scope>
    <source>
        <strain evidence="1 2">K2W22B-5</strain>
    </source>
</reference>
<organism evidence="1 2">
    <name type="scientific">Azospirillum cavernae</name>
    <dbReference type="NCBI Taxonomy" id="2320860"/>
    <lineage>
        <taxon>Bacteria</taxon>
        <taxon>Pseudomonadati</taxon>
        <taxon>Pseudomonadota</taxon>
        <taxon>Alphaproteobacteria</taxon>
        <taxon>Rhodospirillales</taxon>
        <taxon>Azospirillaceae</taxon>
        <taxon>Azospirillum</taxon>
    </lineage>
</organism>
<accession>A0A418W4Y8</accession>
<sequence length="131" mass="14946">MSPVPPGRDLPIAPPVMQYPMPPQWVTIRSNQDWRKAGKFEKDLSKDCAARRFREITPMRFRAYFKGEVLSVAFGHGLNLYDPQKKADRMLIYLFREGDSTACTIQSITNEDARLLNDAQPPKTGGSFKKQ</sequence>
<protein>
    <submittedName>
        <fullName evidence="1">Uncharacterized protein</fullName>
    </submittedName>
</protein>
<dbReference type="OrthoDB" id="7305000at2"/>
<dbReference type="EMBL" id="QYUL01000001">
    <property type="protein sequence ID" value="RJF85075.1"/>
    <property type="molecule type" value="Genomic_DNA"/>
</dbReference>
<comment type="caution">
    <text evidence="1">The sequence shown here is derived from an EMBL/GenBank/DDBJ whole genome shotgun (WGS) entry which is preliminary data.</text>
</comment>
<proteinExistence type="predicted"/>
<evidence type="ECO:0000313" key="2">
    <source>
        <dbReference type="Proteomes" id="UP000283458"/>
    </source>
</evidence>
<dbReference type="Proteomes" id="UP000283458">
    <property type="component" value="Unassembled WGS sequence"/>
</dbReference>
<keyword evidence="2" id="KW-1185">Reference proteome</keyword>
<name>A0A418W4Y8_9PROT</name>
<evidence type="ECO:0000313" key="1">
    <source>
        <dbReference type="EMBL" id="RJF85075.1"/>
    </source>
</evidence>
<gene>
    <name evidence="1" type="ORF">D3877_01155</name>
</gene>